<keyword evidence="2" id="KW-1185">Reference proteome</keyword>
<name>A0ABW0U803_9BACI</name>
<evidence type="ECO:0000313" key="1">
    <source>
        <dbReference type="EMBL" id="MFC5628889.1"/>
    </source>
</evidence>
<proteinExistence type="predicted"/>
<dbReference type="Proteomes" id="UP001596143">
    <property type="component" value="Unassembled WGS sequence"/>
</dbReference>
<protein>
    <submittedName>
        <fullName evidence="1">Uncharacterized protein</fullName>
    </submittedName>
</protein>
<reference evidence="2" key="1">
    <citation type="journal article" date="2019" name="Int. J. Syst. Evol. Microbiol.">
        <title>The Global Catalogue of Microorganisms (GCM) 10K type strain sequencing project: providing services to taxonomists for standard genome sequencing and annotation.</title>
        <authorList>
            <consortium name="The Broad Institute Genomics Platform"/>
            <consortium name="The Broad Institute Genome Sequencing Center for Infectious Disease"/>
            <person name="Wu L."/>
            <person name="Ma J."/>
        </authorList>
    </citation>
    <scope>NUCLEOTIDE SEQUENCE [LARGE SCALE GENOMIC DNA]</scope>
    <source>
        <strain evidence="2">CGMCC 1.15790</strain>
    </source>
</reference>
<comment type="caution">
    <text evidence="1">The sequence shown here is derived from an EMBL/GenBank/DDBJ whole genome shotgun (WGS) entry which is preliminary data.</text>
</comment>
<organism evidence="1 2">
    <name type="scientific">Aliibacillus thermotolerans</name>
    <dbReference type="NCBI Taxonomy" id="1834418"/>
    <lineage>
        <taxon>Bacteria</taxon>
        <taxon>Bacillati</taxon>
        <taxon>Bacillota</taxon>
        <taxon>Bacilli</taxon>
        <taxon>Bacillales</taxon>
        <taxon>Bacillaceae</taxon>
        <taxon>Aliibacillus</taxon>
    </lineage>
</organism>
<gene>
    <name evidence="1" type="ORF">ACFPTR_08385</name>
</gene>
<dbReference type="EMBL" id="JBHSPF010000039">
    <property type="protein sequence ID" value="MFC5628889.1"/>
    <property type="molecule type" value="Genomic_DNA"/>
</dbReference>
<evidence type="ECO:0000313" key="2">
    <source>
        <dbReference type="Proteomes" id="UP001596143"/>
    </source>
</evidence>
<dbReference type="RefSeq" id="WP_270896605.1">
    <property type="nucleotide sequence ID" value="NZ_JBHSPF010000039.1"/>
</dbReference>
<sequence>MKLKKLFIILLLVGFLLNTPMFTSFILAQPAPPLTYINVLAITSDGDNYVWYYPESEYGSTGYTASGSEVVLAIYVEGYTLSSSPRVYIDGVDITNEIEEPLPKDYLSGPDNIIYGYISYKSIPLDYFAKENTGTVTVFARDIHNPSVTRSATRTFNIDWNGNQMEAETFKNAIYEVDINEDAGF</sequence>
<accession>A0ABW0U803</accession>
<dbReference type="Gene3D" id="2.60.40.2870">
    <property type="match status" value="1"/>
</dbReference>